<keyword evidence="4" id="KW-1185">Reference proteome</keyword>
<evidence type="ECO:0000313" key="2">
    <source>
        <dbReference type="EMBL" id="OCF52753.1"/>
    </source>
</evidence>
<dbReference type="Proteomes" id="UP000094020">
    <property type="component" value="Chromosome 1"/>
</dbReference>
<dbReference type="OrthoDB" id="10389493at2759"/>
<accession>A0A1B9IBC3</accession>
<dbReference type="KEGG" id="kpin:30168418"/>
<dbReference type="AlphaFoldDB" id="A0A1B9IBC3"/>
<feature type="signal peptide" evidence="1">
    <location>
        <begin position="1"/>
        <end position="22"/>
    </location>
</feature>
<evidence type="ECO:0000256" key="1">
    <source>
        <dbReference type="SAM" id="SignalP"/>
    </source>
</evidence>
<reference evidence="3" key="4">
    <citation type="submission" date="2024-02" db="EMBL/GenBank/DDBJ databases">
        <title>Comparative genomics of Cryptococcus and Kwoniella reveals pathogenesis evolution and contrasting modes of karyotype evolution via chromosome fusion or intercentromeric recombination.</title>
        <authorList>
            <person name="Coelho M.A."/>
            <person name="David-Palma M."/>
            <person name="Shea T."/>
            <person name="Bowers K."/>
            <person name="McGinley-Smith S."/>
            <person name="Mohammad A.W."/>
            <person name="Gnirke A."/>
            <person name="Yurkov A.M."/>
            <person name="Nowrousian M."/>
            <person name="Sun S."/>
            <person name="Cuomo C.A."/>
            <person name="Heitman J."/>
        </authorList>
    </citation>
    <scope>NUCLEOTIDE SEQUENCE</scope>
    <source>
        <strain evidence="3">CBS 10737</strain>
    </source>
</reference>
<organism evidence="2">
    <name type="scientific">Kwoniella pini CBS 10737</name>
    <dbReference type="NCBI Taxonomy" id="1296096"/>
    <lineage>
        <taxon>Eukaryota</taxon>
        <taxon>Fungi</taxon>
        <taxon>Dikarya</taxon>
        <taxon>Basidiomycota</taxon>
        <taxon>Agaricomycotina</taxon>
        <taxon>Tremellomycetes</taxon>
        <taxon>Tremellales</taxon>
        <taxon>Cryptococcaceae</taxon>
        <taxon>Kwoniella</taxon>
    </lineage>
</organism>
<evidence type="ECO:0000313" key="4">
    <source>
        <dbReference type="Proteomes" id="UP000094020"/>
    </source>
</evidence>
<proteinExistence type="predicted"/>
<dbReference type="GeneID" id="30168418"/>
<dbReference type="EMBL" id="CP144519">
    <property type="protein sequence ID" value="WWC67366.1"/>
    <property type="molecule type" value="Genomic_DNA"/>
</dbReference>
<reference evidence="3" key="2">
    <citation type="submission" date="2013-07" db="EMBL/GenBank/DDBJ databases">
        <authorList>
            <consortium name="The Broad Institute Genome Sequencing Platform"/>
            <person name="Cuomo C."/>
            <person name="Litvintseva A."/>
            <person name="Chen Y."/>
            <person name="Heitman J."/>
            <person name="Sun S."/>
            <person name="Springer D."/>
            <person name="Dromer F."/>
            <person name="Young S.K."/>
            <person name="Zeng Q."/>
            <person name="Gargeya S."/>
            <person name="Fitzgerald M."/>
            <person name="Abouelleil A."/>
            <person name="Alvarado L."/>
            <person name="Berlin A.M."/>
            <person name="Chapman S.B."/>
            <person name="Dewar J."/>
            <person name="Goldberg J."/>
            <person name="Griggs A."/>
            <person name="Gujja S."/>
            <person name="Hansen M."/>
            <person name="Howarth C."/>
            <person name="Imamovic A."/>
            <person name="Larimer J."/>
            <person name="McCowan C."/>
            <person name="Murphy C."/>
            <person name="Pearson M."/>
            <person name="Priest M."/>
            <person name="Roberts A."/>
            <person name="Saif S."/>
            <person name="Shea T."/>
            <person name="Sykes S."/>
            <person name="Wortman J."/>
            <person name="Nusbaum C."/>
            <person name="Birren B."/>
        </authorList>
    </citation>
    <scope>NUCLEOTIDE SEQUENCE</scope>
    <source>
        <strain evidence="3">CBS 10737</strain>
    </source>
</reference>
<evidence type="ECO:0000313" key="3">
    <source>
        <dbReference type="EMBL" id="WWC67366.1"/>
    </source>
</evidence>
<protein>
    <submittedName>
        <fullName evidence="2">Uncharacterized protein</fullName>
    </submittedName>
</protein>
<dbReference type="EMBL" id="KI894007">
    <property type="protein sequence ID" value="OCF52753.1"/>
    <property type="molecule type" value="Genomic_DNA"/>
</dbReference>
<name>A0A1B9IBC3_9TREE</name>
<feature type="chain" id="PRO_5008628483" evidence="1">
    <location>
        <begin position="23"/>
        <end position="110"/>
    </location>
</feature>
<reference evidence="2" key="1">
    <citation type="submission" date="2013-07" db="EMBL/GenBank/DDBJ databases">
        <title>The Genome Sequence of Cryptococcus pinus CBS10737.</title>
        <authorList>
            <consortium name="The Broad Institute Genome Sequencing Platform"/>
            <person name="Cuomo C."/>
            <person name="Litvintseva A."/>
            <person name="Chen Y."/>
            <person name="Heitman J."/>
            <person name="Sun S."/>
            <person name="Springer D."/>
            <person name="Dromer F."/>
            <person name="Young S.K."/>
            <person name="Zeng Q."/>
            <person name="Gargeya S."/>
            <person name="Fitzgerald M."/>
            <person name="Abouelleil A."/>
            <person name="Alvarado L."/>
            <person name="Berlin A.M."/>
            <person name="Chapman S.B."/>
            <person name="Dewar J."/>
            <person name="Goldberg J."/>
            <person name="Griggs A."/>
            <person name="Gujja S."/>
            <person name="Hansen M."/>
            <person name="Howarth C."/>
            <person name="Imamovic A."/>
            <person name="Larimer J."/>
            <person name="McCowan C."/>
            <person name="Murphy C."/>
            <person name="Pearson M."/>
            <person name="Priest M."/>
            <person name="Roberts A."/>
            <person name="Saif S."/>
            <person name="Shea T."/>
            <person name="Sykes S."/>
            <person name="Wortman J."/>
            <person name="Nusbaum C."/>
            <person name="Birren B."/>
        </authorList>
    </citation>
    <scope>NUCLEOTIDE SEQUENCE [LARGE SCALE GENOMIC DNA]</scope>
    <source>
        <strain evidence="2">CBS 10737</strain>
    </source>
</reference>
<keyword evidence="1" id="KW-0732">Signal</keyword>
<sequence>MFNKLFISTLTLFIFLGKDVLASSDRIDILRPTCISDNQIYALAFKGVCDHFKDDNKDGLIHITSYTNVRNKTADYISAFCSYNDTKNQNQVVLFTTEVAQALGGDKKSH</sequence>
<reference evidence="2" key="3">
    <citation type="submission" date="2016-07" db="EMBL/GenBank/DDBJ databases">
        <title>Evolution of pathogenesis and genome organization in the Tremellales.</title>
        <authorList>
            <person name="Cuomo C."/>
            <person name="Litvintseva A."/>
            <person name="Heitman J."/>
            <person name="Chen Y."/>
            <person name="Sun S."/>
            <person name="Springer D."/>
            <person name="Dromer F."/>
            <person name="Young S."/>
            <person name="Zeng Q."/>
            <person name="Chapman S."/>
            <person name="Gujja S."/>
            <person name="Saif S."/>
            <person name="Birren B."/>
        </authorList>
    </citation>
    <scope>NUCLEOTIDE SEQUENCE</scope>
    <source>
        <strain evidence="2">CBS 10737</strain>
    </source>
</reference>
<gene>
    <name evidence="2" type="ORF">I206_00049</name>
    <name evidence="3" type="ORF">I206_101274</name>
</gene>
<dbReference type="RefSeq" id="XP_019013972.1">
    <property type="nucleotide sequence ID" value="XM_019151834.1"/>
</dbReference>